<organism evidence="2 3">
    <name type="scientific">Rubricella aquisinus</name>
    <dbReference type="NCBI Taxonomy" id="2028108"/>
    <lineage>
        <taxon>Bacteria</taxon>
        <taxon>Pseudomonadati</taxon>
        <taxon>Pseudomonadota</taxon>
        <taxon>Alphaproteobacteria</taxon>
        <taxon>Rhodobacterales</taxon>
        <taxon>Paracoccaceae</taxon>
        <taxon>Rubricella</taxon>
    </lineage>
</organism>
<evidence type="ECO:0000313" key="2">
    <source>
        <dbReference type="EMBL" id="MBB5515324.1"/>
    </source>
</evidence>
<feature type="transmembrane region" description="Helical" evidence="1">
    <location>
        <begin position="203"/>
        <end position="221"/>
    </location>
</feature>
<sequence length="239" mass="24424">MTATGLVGDTFRLLKQNFFLFFTLALAGQVIVTFLSLIIAGPVAVGVVDGDPSEVIADAAAGMALAGFISAFAGQVVSAVLHLAAWDVMHRAPIQPGAYVKKAISVVLILVLLSLVVSIAVALGTALLIIPGIYIGAALSVVIPAVVIGNAGWGAIGESWDLTREHRWTIAGGFILSILSIMVIAFVIGIIGSVTGLTVITDLLGGAIGLAVIAIFATLVYSHLTEGKGIDPTALSPED</sequence>
<evidence type="ECO:0000256" key="1">
    <source>
        <dbReference type="SAM" id="Phobius"/>
    </source>
</evidence>
<feature type="transmembrane region" description="Helical" evidence="1">
    <location>
        <begin position="60"/>
        <end position="85"/>
    </location>
</feature>
<evidence type="ECO:0008006" key="4">
    <source>
        <dbReference type="Google" id="ProtNLM"/>
    </source>
</evidence>
<keyword evidence="1" id="KW-0472">Membrane</keyword>
<dbReference type="AlphaFoldDB" id="A0A840WY68"/>
<keyword evidence="3" id="KW-1185">Reference proteome</keyword>
<keyword evidence="1" id="KW-1133">Transmembrane helix</keyword>
<keyword evidence="1" id="KW-0812">Transmembrane</keyword>
<feature type="transmembrane region" description="Helical" evidence="1">
    <location>
        <begin position="18"/>
        <end position="40"/>
    </location>
</feature>
<dbReference type="Proteomes" id="UP000553766">
    <property type="component" value="Unassembled WGS sequence"/>
</dbReference>
<name>A0A840WY68_9RHOB</name>
<protein>
    <recommendedName>
        <fullName evidence="4">Glycerophosphoryl diester phosphodiesterase membrane domain-containing protein</fullName>
    </recommendedName>
</protein>
<feature type="transmembrane region" description="Helical" evidence="1">
    <location>
        <begin position="168"/>
        <end position="191"/>
    </location>
</feature>
<dbReference type="RefSeq" id="WP_184009787.1">
    <property type="nucleotide sequence ID" value="NZ_JACIJS010000003.1"/>
</dbReference>
<accession>A0A840WY68</accession>
<comment type="caution">
    <text evidence="2">The sequence shown here is derived from an EMBL/GenBank/DDBJ whole genome shotgun (WGS) entry which is preliminary data.</text>
</comment>
<feature type="transmembrane region" description="Helical" evidence="1">
    <location>
        <begin position="133"/>
        <end position="156"/>
    </location>
</feature>
<reference evidence="2 3" key="1">
    <citation type="submission" date="2020-08" db="EMBL/GenBank/DDBJ databases">
        <title>Genomic Encyclopedia of Type Strains, Phase IV (KMG-IV): sequencing the most valuable type-strain genomes for metagenomic binning, comparative biology and taxonomic classification.</title>
        <authorList>
            <person name="Goeker M."/>
        </authorList>
    </citation>
    <scope>NUCLEOTIDE SEQUENCE [LARGE SCALE GENOMIC DNA]</scope>
    <source>
        <strain evidence="2 3">DSM 103377</strain>
    </source>
</reference>
<gene>
    <name evidence="2" type="ORF">FHS89_001334</name>
</gene>
<evidence type="ECO:0000313" key="3">
    <source>
        <dbReference type="Proteomes" id="UP000553766"/>
    </source>
</evidence>
<feature type="transmembrane region" description="Helical" evidence="1">
    <location>
        <begin position="106"/>
        <end position="127"/>
    </location>
</feature>
<dbReference type="EMBL" id="JACIJS010000003">
    <property type="protein sequence ID" value="MBB5515324.1"/>
    <property type="molecule type" value="Genomic_DNA"/>
</dbReference>
<proteinExistence type="predicted"/>